<proteinExistence type="predicted"/>
<name>A0A844APD0_RHIFR</name>
<dbReference type="EMBL" id="WISZ01000245">
    <property type="protein sequence ID" value="MQX12748.1"/>
    <property type="molecule type" value="Genomic_DNA"/>
</dbReference>
<organism evidence="2 3">
    <name type="scientific">Rhizobium fredii</name>
    <name type="common">Sinorhizobium fredii</name>
    <dbReference type="NCBI Taxonomy" id="380"/>
    <lineage>
        <taxon>Bacteria</taxon>
        <taxon>Pseudomonadati</taxon>
        <taxon>Pseudomonadota</taxon>
        <taxon>Alphaproteobacteria</taxon>
        <taxon>Hyphomicrobiales</taxon>
        <taxon>Rhizobiaceae</taxon>
        <taxon>Sinorhizobium/Ensifer group</taxon>
        <taxon>Sinorhizobium</taxon>
    </lineage>
</organism>
<dbReference type="PANTHER" id="PTHR46889:SF7">
    <property type="entry name" value="TRANSPOSASE FOR INSERTION SEQUENCE ELEMENT IS904"/>
    <property type="match status" value="1"/>
</dbReference>
<dbReference type="GO" id="GO:0003676">
    <property type="term" value="F:nucleic acid binding"/>
    <property type="evidence" value="ECO:0007669"/>
    <property type="project" value="InterPro"/>
</dbReference>
<dbReference type="InterPro" id="IPR050900">
    <property type="entry name" value="Transposase_IS3/IS150/IS904"/>
</dbReference>
<dbReference type="PANTHER" id="PTHR46889">
    <property type="entry name" value="TRANSPOSASE INSF FOR INSERTION SEQUENCE IS3B-RELATED"/>
    <property type="match status" value="1"/>
</dbReference>
<accession>A0A844APD0</accession>
<protein>
    <submittedName>
        <fullName evidence="2">DDE-type integrase/transposase/recombinase</fullName>
    </submittedName>
</protein>
<dbReference type="AlphaFoldDB" id="A0A844APD0"/>
<dbReference type="InterPro" id="IPR036397">
    <property type="entry name" value="RNaseH_sf"/>
</dbReference>
<reference evidence="2 3" key="1">
    <citation type="journal article" date="2013" name="Genome Biol.">
        <title>Comparative genomics of the core and accessory genomes of 48 Sinorhizobium strains comprising five genospecies.</title>
        <authorList>
            <person name="Sugawara M."/>
            <person name="Epstein B."/>
            <person name="Badgley B.D."/>
            <person name="Unno T."/>
            <person name="Xu L."/>
            <person name="Reese J."/>
            <person name="Gyaneshwar P."/>
            <person name="Denny R."/>
            <person name="Mudge J."/>
            <person name="Bharti A.K."/>
            <person name="Farmer A.D."/>
            <person name="May G.D."/>
            <person name="Woodward J.E."/>
            <person name="Medigue C."/>
            <person name="Vallenet D."/>
            <person name="Lajus A."/>
            <person name="Rouy Z."/>
            <person name="Martinez-Vaz B."/>
            <person name="Tiffin P."/>
            <person name="Young N.D."/>
            <person name="Sadowsky M.J."/>
        </authorList>
    </citation>
    <scope>NUCLEOTIDE SEQUENCE [LARGE SCALE GENOMIC DNA]</scope>
    <source>
        <strain evidence="2 3">USDA205</strain>
    </source>
</reference>
<sequence length="133" mass="14162">MTGKPPPGVVHHSDRGPQYAAELYRETLAANGLIGSMGRRGNPNDNSKAESFMKRLNVEVSIRCPSKPSRTSPNTFPTSSKRSATNAGSIQRSASPNSSRINTSARLANQQPARLAGWLDKVRPACGATGCRA</sequence>
<dbReference type="Proteomes" id="UP000466694">
    <property type="component" value="Unassembled WGS sequence"/>
</dbReference>
<feature type="region of interest" description="Disordered" evidence="1">
    <location>
        <begin position="63"/>
        <end position="108"/>
    </location>
</feature>
<comment type="caution">
    <text evidence="2">The sequence shown here is derived from an EMBL/GenBank/DDBJ whole genome shotgun (WGS) entry which is preliminary data.</text>
</comment>
<evidence type="ECO:0000313" key="2">
    <source>
        <dbReference type="EMBL" id="MQX12748.1"/>
    </source>
</evidence>
<evidence type="ECO:0000256" key="1">
    <source>
        <dbReference type="SAM" id="MobiDB-lite"/>
    </source>
</evidence>
<evidence type="ECO:0000313" key="3">
    <source>
        <dbReference type="Proteomes" id="UP000466694"/>
    </source>
</evidence>
<gene>
    <name evidence="2" type="ORF">GHK48_32215</name>
</gene>
<feature type="compositionally biased region" description="Polar residues" evidence="1">
    <location>
        <begin position="68"/>
        <end position="108"/>
    </location>
</feature>
<dbReference type="SUPFAM" id="SSF53098">
    <property type="entry name" value="Ribonuclease H-like"/>
    <property type="match status" value="1"/>
</dbReference>
<dbReference type="Gene3D" id="3.30.420.10">
    <property type="entry name" value="Ribonuclease H-like superfamily/Ribonuclease H"/>
    <property type="match status" value="1"/>
</dbReference>
<dbReference type="InterPro" id="IPR012337">
    <property type="entry name" value="RNaseH-like_sf"/>
</dbReference>